<gene>
    <name evidence="1" type="ORF">DSM104443_01064</name>
</gene>
<dbReference type="RefSeq" id="WP_171090202.1">
    <property type="nucleotide sequence ID" value="NZ_CP053069.1"/>
</dbReference>
<keyword evidence="2" id="KW-1185">Reference proteome</keyword>
<dbReference type="KEGG" id="uru:DSM104443_01064"/>
<evidence type="ECO:0000313" key="1">
    <source>
        <dbReference type="EMBL" id="QJR10013.1"/>
    </source>
</evidence>
<dbReference type="Proteomes" id="UP000501534">
    <property type="component" value="Chromosome"/>
</dbReference>
<protein>
    <submittedName>
        <fullName evidence="1">Uncharacterized protein</fullName>
    </submittedName>
</protein>
<sequence length="82" mass="8902">MTATQKLLVIVEQGRIVGTQFVTPPGGALPAVSVTLQRGPGQDVHEIDMEPPTAMRTLEQIHQFHEAVAKKLGVEKLYGRKG</sequence>
<dbReference type="AlphaFoldDB" id="A0A6M4GUK5"/>
<accession>A0A6M4GUK5</accession>
<dbReference type="EMBL" id="CP053069">
    <property type="protein sequence ID" value="QJR10013.1"/>
    <property type="molecule type" value="Genomic_DNA"/>
</dbReference>
<reference evidence="1 2" key="1">
    <citation type="submission" date="2020-04" db="EMBL/GenBank/DDBJ databases">
        <title>Usitatibacter rugosus gen. nov., sp. nov. and Usitatibacter palustris sp. nov., novel members of Usitatibacteraceae fam. nov. within the order Nitrosomonadales isolated from soil.</title>
        <authorList>
            <person name="Huber K.J."/>
            <person name="Neumann-Schaal M."/>
            <person name="Geppert A."/>
            <person name="Luckner M."/>
            <person name="Wanner G."/>
            <person name="Overmann J."/>
        </authorList>
    </citation>
    <scope>NUCLEOTIDE SEQUENCE [LARGE SCALE GENOMIC DNA]</scope>
    <source>
        <strain evidence="1 2">0125_3</strain>
    </source>
</reference>
<proteinExistence type="predicted"/>
<organism evidence="1 2">
    <name type="scientific">Usitatibacter rugosus</name>
    <dbReference type="NCBI Taxonomy" id="2732067"/>
    <lineage>
        <taxon>Bacteria</taxon>
        <taxon>Pseudomonadati</taxon>
        <taxon>Pseudomonadota</taxon>
        <taxon>Betaproteobacteria</taxon>
        <taxon>Nitrosomonadales</taxon>
        <taxon>Usitatibacteraceae</taxon>
        <taxon>Usitatibacter</taxon>
    </lineage>
</organism>
<evidence type="ECO:0000313" key="2">
    <source>
        <dbReference type="Proteomes" id="UP000501534"/>
    </source>
</evidence>
<name>A0A6M4GUK5_9PROT</name>